<dbReference type="Pfam" id="PF01569">
    <property type="entry name" value="PAP2"/>
    <property type="match status" value="1"/>
</dbReference>
<evidence type="ECO:0000313" key="4">
    <source>
        <dbReference type="Proteomes" id="UP000434101"/>
    </source>
</evidence>
<feature type="transmembrane region" description="Helical" evidence="1">
    <location>
        <begin position="136"/>
        <end position="155"/>
    </location>
</feature>
<evidence type="ECO:0000256" key="1">
    <source>
        <dbReference type="SAM" id="Phobius"/>
    </source>
</evidence>
<comment type="caution">
    <text evidence="3">The sequence shown here is derived from an EMBL/GenBank/DDBJ whole genome shotgun (WGS) entry which is preliminary data.</text>
</comment>
<dbReference type="SMART" id="SM00014">
    <property type="entry name" value="acidPPc"/>
    <property type="match status" value="1"/>
</dbReference>
<feature type="transmembrane region" description="Helical" evidence="1">
    <location>
        <begin position="186"/>
        <end position="205"/>
    </location>
</feature>
<dbReference type="Gene3D" id="1.20.144.10">
    <property type="entry name" value="Phosphatidic acid phosphatase type 2/haloperoxidase"/>
    <property type="match status" value="1"/>
</dbReference>
<gene>
    <name evidence="3" type="ORF">GS429_19415</name>
</gene>
<dbReference type="PANTHER" id="PTHR14969:SF13">
    <property type="entry name" value="AT30094P"/>
    <property type="match status" value="1"/>
</dbReference>
<dbReference type="EMBL" id="WUYX01000069">
    <property type="protein sequence ID" value="MXV64195.1"/>
    <property type="molecule type" value="Genomic_DNA"/>
</dbReference>
<keyword evidence="1" id="KW-1133">Transmembrane helix</keyword>
<proteinExistence type="predicted"/>
<dbReference type="Proteomes" id="UP000434101">
    <property type="component" value="Unassembled WGS sequence"/>
</dbReference>
<name>A0A6B0VS52_9EURY</name>
<dbReference type="PANTHER" id="PTHR14969">
    <property type="entry name" value="SPHINGOSINE-1-PHOSPHATE PHOSPHOHYDROLASE"/>
    <property type="match status" value="1"/>
</dbReference>
<dbReference type="AlphaFoldDB" id="A0A6B0VS52"/>
<keyword evidence="4" id="KW-1185">Reference proteome</keyword>
<organism evidence="3 4">
    <name type="scientific">Natronorubrum halalkaliphilum</name>
    <dbReference type="NCBI Taxonomy" id="2691917"/>
    <lineage>
        <taxon>Archaea</taxon>
        <taxon>Methanobacteriati</taxon>
        <taxon>Methanobacteriota</taxon>
        <taxon>Stenosarchaea group</taxon>
        <taxon>Halobacteria</taxon>
        <taxon>Halobacteriales</taxon>
        <taxon>Natrialbaceae</taxon>
        <taxon>Natronorubrum</taxon>
    </lineage>
</organism>
<dbReference type="RefSeq" id="WP_328821497.1">
    <property type="nucleotide sequence ID" value="NZ_WUYX01000069.1"/>
</dbReference>
<sequence length="312" mass="32827">MSRGIGEFDLIQEQIPEWLAVGIALATQLGDVWFLVLVLTVLYWVDTPDRDDIAVVAGVTLAGMGLYKGLKEVFGFPRPEEPLLDPALLPWLVEPLYEATATAGGYGFPSGHAVNTTVVYFGLASVLSLGTKRLRFGVAAALVSLVCFTRVALGVHYVVDVVVGVAVGLTLLVGARVLLHREFADRATIAFALGIGLSAFFLVAGEWTTDAVYLLAGSLGAFSGWQLVMLGRGLVGVPSVTSALRPVLFRGGAAAVASGPLVAALDDGPLLSLYTTAGIVGLVTAVVVVLPVVRHSDHARALYARVRHPRSE</sequence>
<dbReference type="InterPro" id="IPR036938">
    <property type="entry name" value="PAP2/HPO_sf"/>
</dbReference>
<evidence type="ECO:0000259" key="2">
    <source>
        <dbReference type="SMART" id="SM00014"/>
    </source>
</evidence>
<dbReference type="InterPro" id="IPR000326">
    <property type="entry name" value="PAP2/HPO"/>
</dbReference>
<feature type="transmembrane region" description="Helical" evidence="1">
    <location>
        <begin position="18"/>
        <end position="45"/>
    </location>
</feature>
<protein>
    <submittedName>
        <fullName evidence="3">Phosphatase PAP2 family protein</fullName>
    </submittedName>
</protein>
<accession>A0A6B0VS52</accession>
<feature type="transmembrane region" description="Helical" evidence="1">
    <location>
        <begin position="161"/>
        <end position="179"/>
    </location>
</feature>
<keyword evidence="1" id="KW-0472">Membrane</keyword>
<feature type="transmembrane region" description="Helical" evidence="1">
    <location>
        <begin position="211"/>
        <end position="235"/>
    </location>
</feature>
<feature type="transmembrane region" description="Helical" evidence="1">
    <location>
        <begin position="112"/>
        <end position="129"/>
    </location>
</feature>
<feature type="domain" description="Phosphatidic acid phosphatase type 2/haloperoxidase" evidence="2">
    <location>
        <begin position="54"/>
        <end position="176"/>
    </location>
</feature>
<keyword evidence="1" id="KW-0812">Transmembrane</keyword>
<dbReference type="SUPFAM" id="SSF48317">
    <property type="entry name" value="Acid phosphatase/Vanadium-dependent haloperoxidase"/>
    <property type="match status" value="1"/>
</dbReference>
<feature type="transmembrane region" description="Helical" evidence="1">
    <location>
        <begin position="247"/>
        <end position="265"/>
    </location>
</feature>
<feature type="transmembrane region" description="Helical" evidence="1">
    <location>
        <begin position="271"/>
        <end position="293"/>
    </location>
</feature>
<evidence type="ECO:0000313" key="3">
    <source>
        <dbReference type="EMBL" id="MXV64195.1"/>
    </source>
</evidence>
<reference evidence="3 4" key="1">
    <citation type="submission" date="2020-01" db="EMBL/GenBank/DDBJ databases">
        <title>Natronorubrum sp. JWXQ-INN 674 isolated from Inner Mongolia Autonomous Region of China.</title>
        <authorList>
            <person name="Xue Q."/>
        </authorList>
    </citation>
    <scope>NUCLEOTIDE SEQUENCE [LARGE SCALE GENOMIC DNA]</scope>
    <source>
        <strain evidence="3 4">JWXQ-INN-674</strain>
    </source>
</reference>